<gene>
    <name evidence="2" type="ORF">AC578_10321</name>
</gene>
<dbReference type="AlphaFoldDB" id="A0A139HRC5"/>
<dbReference type="EMBL" id="LFZN01000016">
    <property type="protein sequence ID" value="KXT05021.1"/>
    <property type="molecule type" value="Genomic_DNA"/>
</dbReference>
<protein>
    <submittedName>
        <fullName evidence="2">Uncharacterized protein</fullName>
    </submittedName>
</protein>
<name>A0A139HRC5_9PEZI</name>
<evidence type="ECO:0000313" key="2">
    <source>
        <dbReference type="EMBL" id="KXT05021.1"/>
    </source>
</evidence>
<keyword evidence="3" id="KW-1185">Reference proteome</keyword>
<feature type="compositionally biased region" description="Basic and acidic residues" evidence="1">
    <location>
        <begin position="136"/>
        <end position="156"/>
    </location>
</feature>
<sequence length="335" mass="38098">MWNDVSQSQSLSCESRQLASSGHRLELLSGSLACPSTPCNIVCRDQSVNTEATMADLEIDACYCQDCIQFGHRLEYVRGLFPSYSGDARVDRALVAARASIREAWFYWQDRRGHNFVPQQEHSNGEEHFDEDEYGLEDRGGEVYGRRDSYEDRYSEGEDYDGEEVQDEREDATGEANYRDRVDRSSFSSQGRVDEEVIYRFEDDTITSDSSSGGAVRVANEDFERSNVEVFYRGVQTRTRAHGITDPEHVENGGHHEKFMVCDHCIAHGLPCNEAAVCDQCQLFEQPCIHRWCPNSRDSKADCSNNACRYTHRDSITTTEGEPTWIVVYGNFLGH</sequence>
<dbReference type="OrthoDB" id="3650941at2759"/>
<organism evidence="2 3">
    <name type="scientific">Pseudocercospora eumusae</name>
    <dbReference type="NCBI Taxonomy" id="321146"/>
    <lineage>
        <taxon>Eukaryota</taxon>
        <taxon>Fungi</taxon>
        <taxon>Dikarya</taxon>
        <taxon>Ascomycota</taxon>
        <taxon>Pezizomycotina</taxon>
        <taxon>Dothideomycetes</taxon>
        <taxon>Dothideomycetidae</taxon>
        <taxon>Mycosphaerellales</taxon>
        <taxon>Mycosphaerellaceae</taxon>
        <taxon>Pseudocercospora</taxon>
    </lineage>
</organism>
<dbReference type="Proteomes" id="UP000070133">
    <property type="component" value="Unassembled WGS sequence"/>
</dbReference>
<feature type="compositionally biased region" description="Acidic residues" evidence="1">
    <location>
        <begin position="157"/>
        <end position="170"/>
    </location>
</feature>
<accession>A0A139HRC5</accession>
<reference evidence="2 3" key="1">
    <citation type="submission" date="2015-07" db="EMBL/GenBank/DDBJ databases">
        <title>Comparative genomics of the Sigatoka disease complex on banana suggests a link between parallel evolutionary changes in Pseudocercospora fijiensis and Pseudocercospora eumusae and increased virulence on the banana host.</title>
        <authorList>
            <person name="Chang T.-C."/>
            <person name="Salvucci A."/>
            <person name="Crous P.W."/>
            <person name="Stergiopoulos I."/>
        </authorList>
    </citation>
    <scope>NUCLEOTIDE SEQUENCE [LARGE SCALE GENOMIC DNA]</scope>
    <source>
        <strain evidence="2 3">CBS 114824</strain>
    </source>
</reference>
<evidence type="ECO:0000256" key="1">
    <source>
        <dbReference type="SAM" id="MobiDB-lite"/>
    </source>
</evidence>
<proteinExistence type="predicted"/>
<comment type="caution">
    <text evidence="2">The sequence shown here is derived from an EMBL/GenBank/DDBJ whole genome shotgun (WGS) entry which is preliminary data.</text>
</comment>
<feature type="region of interest" description="Disordered" evidence="1">
    <location>
        <begin position="117"/>
        <end position="187"/>
    </location>
</feature>
<evidence type="ECO:0000313" key="3">
    <source>
        <dbReference type="Proteomes" id="UP000070133"/>
    </source>
</evidence>